<dbReference type="GO" id="GO:0034063">
    <property type="term" value="P:stress granule assembly"/>
    <property type="evidence" value="ECO:0007669"/>
    <property type="project" value="TreeGrafter"/>
</dbReference>
<feature type="region of interest" description="Disordered" evidence="1">
    <location>
        <begin position="190"/>
        <end position="221"/>
    </location>
</feature>
<feature type="region of interest" description="Disordered" evidence="1">
    <location>
        <begin position="449"/>
        <end position="582"/>
    </location>
</feature>
<feature type="compositionally biased region" description="Polar residues" evidence="1">
    <location>
        <begin position="928"/>
        <end position="946"/>
    </location>
</feature>
<dbReference type="GO" id="GO:0003729">
    <property type="term" value="F:mRNA binding"/>
    <property type="evidence" value="ECO:0007669"/>
    <property type="project" value="TreeGrafter"/>
</dbReference>
<sequence length="969" mass="104881">MSAATTNGGDTASKQQLKSDSRMQQPPPPPKNAWGKSLNPKTSNTNGTDKPTHSTPKQLPKSSGDVHKEQAHDRSLFLLAHFVGKVAIITVKNGEQYSGVMSGASLESPKPQYILKMTRRLQSGGPPQTNGASDQAGEYVGEGDDHAMGFDIQDTADLFVSNVTTAAAPSQQNGSAGSFLTDTQISNKEAHAGRARELQRWEAGAESSAADMSLGDPNDRSWDQFAANERLYGVQTTYDENMYTTAIDRNTPEFRRKQAEADRIAREIEGSAPANAHIAEERRRDASRDDGGDEEDKYSGVRRESALPKRAQGAYVPPSQRPITGAPSVSGAPFDPAIISSQLRATPSASTQTPPSGSSPAPKVAVEPETAPPKRKEGTTEDRVRDTADAFKLFANNEKLRIKAAQEAKRNTVRQEKNVKLNDLKKFAANFKLKSRVPDDLVPILAKDREKQLEIQSKAEEAAREEELRSRDTDRTTSNAASPVPSTQTSHAGSSTPDSRQQFNQSRAARSSHSGRGGVGGPAPLHPGQMPPHAQVPSPRQPLSQRIGANNNLARQGMPPDIRVPPSGPSGAPSEPMMSPQSATRLNVNAKAFEFRPVASAFTPTGTSPSPQRAISRAPAEATSVFFDKNKPKTAKPFPADYDPLKRVAEAEYTASEKKKYASNGGMPQAYNTIPTWQTPKSNEGVSYLQAYPTAQSLAANPGPSPMQTPIVNPQMSHAHQLPAHMHAQGMQGPPHRQQPFFPPQPGHFDPRLQQQHFGPNGSVQNSPRAQHMPVAPFNNQMPPMPQHFPGQPMPPGYGMSPSMQYRQPHMQGPMMMMPGQPQGQMPMRPGNYGPGPQFNGPQMGGHMMVQQQSGGYANGPMPQNFSPMPPHAQPHMPHNMQQHGNQGFQGSPRPPMMSHQGSHQGFQPGMPMQPHFQPSPGQHPYHLQQQQRAMSGSFQQMTPRQQAAVPNHPSPGMGGAPVQGDEGK</sequence>
<dbReference type="GO" id="GO:0010494">
    <property type="term" value="C:cytoplasmic stress granule"/>
    <property type="evidence" value="ECO:0007669"/>
    <property type="project" value="TreeGrafter"/>
</dbReference>
<keyword evidence="4" id="KW-1185">Reference proteome</keyword>
<dbReference type="PANTHER" id="PTHR12854">
    <property type="entry name" value="ATAXIN 2-RELATED"/>
    <property type="match status" value="1"/>
</dbReference>
<name>A0A2D3VJU2_9PEZI</name>
<reference evidence="3 4" key="1">
    <citation type="submission" date="2016-03" db="EMBL/GenBank/DDBJ databases">
        <authorList>
            <person name="Ploux O."/>
        </authorList>
    </citation>
    <scope>NUCLEOTIDE SEQUENCE [LARGE SCALE GENOMIC DNA]</scope>
    <source>
        <strain evidence="3 4">URUG2</strain>
    </source>
</reference>
<dbReference type="Proteomes" id="UP000225277">
    <property type="component" value="Unassembled WGS sequence"/>
</dbReference>
<dbReference type="PANTHER" id="PTHR12854:SF7">
    <property type="entry name" value="ATAXIN-2 HOMOLOG"/>
    <property type="match status" value="1"/>
</dbReference>
<feature type="region of interest" description="Disordered" evidence="1">
    <location>
        <begin position="266"/>
        <end position="386"/>
    </location>
</feature>
<feature type="compositionally biased region" description="Polar residues" evidence="1">
    <location>
        <begin position="339"/>
        <end position="359"/>
    </location>
</feature>
<evidence type="ECO:0000313" key="4">
    <source>
        <dbReference type="Proteomes" id="UP000225277"/>
    </source>
</evidence>
<feature type="compositionally biased region" description="Low complexity" evidence="1">
    <location>
        <begin position="569"/>
        <end position="580"/>
    </location>
</feature>
<evidence type="ECO:0000259" key="2">
    <source>
        <dbReference type="SMART" id="SM01272"/>
    </source>
</evidence>
<feature type="compositionally biased region" description="Polar residues" evidence="1">
    <location>
        <begin position="851"/>
        <end position="867"/>
    </location>
</feature>
<feature type="region of interest" description="Disordered" evidence="1">
    <location>
        <begin position="1"/>
        <end position="68"/>
    </location>
</feature>
<organism evidence="3 4">
    <name type="scientific">Ramularia collo-cygni</name>
    <dbReference type="NCBI Taxonomy" id="112498"/>
    <lineage>
        <taxon>Eukaryota</taxon>
        <taxon>Fungi</taxon>
        <taxon>Dikarya</taxon>
        <taxon>Ascomycota</taxon>
        <taxon>Pezizomycotina</taxon>
        <taxon>Dothideomycetes</taxon>
        <taxon>Dothideomycetidae</taxon>
        <taxon>Mycosphaerellales</taxon>
        <taxon>Mycosphaerellaceae</taxon>
        <taxon>Ramularia</taxon>
    </lineage>
</organism>
<feature type="compositionally biased region" description="Basic and acidic residues" evidence="1">
    <location>
        <begin position="190"/>
        <end position="200"/>
    </location>
</feature>
<feature type="unsure residue" description="E or Q" evidence="3">
    <location>
        <position position="369"/>
    </location>
</feature>
<protein>
    <recommendedName>
        <fullName evidence="2">LsmAD domain-containing protein</fullName>
    </recommendedName>
</protein>
<dbReference type="SMART" id="SM01272">
    <property type="entry name" value="LsmAD"/>
    <property type="match status" value="1"/>
</dbReference>
<feature type="region of interest" description="Disordered" evidence="1">
    <location>
        <begin position="851"/>
        <end position="969"/>
    </location>
</feature>
<dbReference type="OrthoDB" id="2275718at2759"/>
<feature type="compositionally biased region" description="Basic and acidic residues" evidence="1">
    <location>
        <begin position="449"/>
        <end position="475"/>
    </location>
</feature>
<feature type="compositionally biased region" description="Basic and acidic residues" evidence="1">
    <location>
        <begin position="297"/>
        <end position="307"/>
    </location>
</feature>
<feature type="compositionally biased region" description="Polar residues" evidence="1">
    <location>
        <begin position="541"/>
        <end position="554"/>
    </location>
</feature>
<feature type="compositionally biased region" description="Basic and acidic residues" evidence="1">
    <location>
        <begin position="278"/>
        <end position="290"/>
    </location>
</feature>
<dbReference type="Pfam" id="PF14438">
    <property type="entry name" value="SM-ATX"/>
    <property type="match status" value="1"/>
</dbReference>
<feature type="compositionally biased region" description="Polar residues" evidence="1">
    <location>
        <begin position="1"/>
        <end position="24"/>
    </location>
</feature>
<accession>A0A2D3VJU2</accession>
<feature type="compositionally biased region" description="Polar residues" evidence="1">
    <location>
        <begin position="39"/>
        <end position="61"/>
    </location>
</feature>
<dbReference type="AlphaFoldDB" id="A0A2D3VJU2"/>
<dbReference type="STRING" id="112498.A0A2D3VJU2"/>
<dbReference type="InterPro" id="IPR045117">
    <property type="entry name" value="ATXN2-like"/>
</dbReference>
<feature type="compositionally biased region" description="Polar residues" evidence="1">
    <location>
        <begin position="476"/>
        <end position="505"/>
    </location>
</feature>
<proteinExistence type="predicted"/>
<gene>
    <name evidence="3" type="ORF">RCC_10428</name>
</gene>
<dbReference type="InterPro" id="IPR025852">
    <property type="entry name" value="SM_dom_ATX"/>
</dbReference>
<feature type="domain" description="LsmAD" evidence="2">
    <location>
        <begin position="232"/>
        <end position="304"/>
    </location>
</feature>
<dbReference type="InterPro" id="IPR009604">
    <property type="entry name" value="LsmAD_domain"/>
</dbReference>
<feature type="compositionally biased region" description="Low complexity" evidence="1">
    <location>
        <begin position="874"/>
        <end position="884"/>
    </location>
</feature>
<evidence type="ECO:0000256" key="1">
    <source>
        <dbReference type="SAM" id="MobiDB-lite"/>
    </source>
</evidence>
<dbReference type="Pfam" id="PF06741">
    <property type="entry name" value="LsmAD"/>
    <property type="match status" value="1"/>
</dbReference>
<dbReference type="EMBL" id="FJUY01000022">
    <property type="protein sequence ID" value="CZT24701.1"/>
    <property type="molecule type" value="Genomic_DNA"/>
</dbReference>
<feature type="compositionally biased region" description="Basic and acidic residues" evidence="1">
    <location>
        <begin position="372"/>
        <end position="386"/>
    </location>
</feature>
<evidence type="ECO:0000313" key="3">
    <source>
        <dbReference type="EMBL" id="CZT24701.1"/>
    </source>
</evidence>